<dbReference type="InterPro" id="IPR010451">
    <property type="entry name" value="Acetoacetate_decarboxylase"/>
</dbReference>
<evidence type="ECO:0000313" key="1">
    <source>
        <dbReference type="EMBL" id="QUD90213.1"/>
    </source>
</evidence>
<keyword evidence="2" id="KW-1185">Reference proteome</keyword>
<sequence length="297" mass="32755">MTFVFKSGARYRMPVVFGPAPGPRQHPEGRMWTREEAGTMSAEWMKVAYRTDAAKLGALLPPGFSLRGDPIVSVSCAWFKNLYWLAGRGYGILAVDFPVTYQGKTERHDGAFCPVLWEGQPEAITTGREELGFSKLYADFTEIVRDKERGSAACQASWFGHTFFEIELNEMVEEVAPDRKLPGSGGGAQLYYKYMPSTSPGGCDGADLAYVTTAAPLPGTAVRAQNINFDEFEFRKWNAKGSLRWTRATFEQMPLSFHVVNGMSDLPILEFVDAEMVAFSGPGIGISMNGMRAIEPA</sequence>
<evidence type="ECO:0000313" key="2">
    <source>
        <dbReference type="Proteomes" id="UP000676409"/>
    </source>
</evidence>
<accession>A0A975IWT0</accession>
<gene>
    <name evidence="1" type="ORF">KCG34_10295</name>
</gene>
<dbReference type="Gene3D" id="2.40.400.10">
    <property type="entry name" value="Acetoacetate decarboxylase-like"/>
    <property type="match status" value="1"/>
</dbReference>
<protein>
    <submittedName>
        <fullName evidence="1">Acetoacetate decarboxylase family protein</fullName>
    </submittedName>
</protein>
<dbReference type="InterPro" id="IPR023375">
    <property type="entry name" value="ADC_dom_sf"/>
</dbReference>
<dbReference type="KEGG" id="caul:KCG34_10295"/>
<dbReference type="Proteomes" id="UP000676409">
    <property type="component" value="Chromosome"/>
</dbReference>
<dbReference type="RefSeq" id="WP_211940264.1">
    <property type="nucleotide sequence ID" value="NZ_CP073078.1"/>
</dbReference>
<dbReference type="GO" id="GO:0016829">
    <property type="term" value="F:lyase activity"/>
    <property type="evidence" value="ECO:0007669"/>
    <property type="project" value="InterPro"/>
</dbReference>
<name>A0A975IWT0_9CAUL</name>
<proteinExistence type="predicted"/>
<reference evidence="1" key="1">
    <citation type="submission" date="2021-04" db="EMBL/GenBank/DDBJ databases">
        <title>The complete genome sequence of Caulobacter sp. S6.</title>
        <authorList>
            <person name="Tang Y."/>
            <person name="Ouyang W."/>
            <person name="Liu Q."/>
            <person name="Huang B."/>
            <person name="Guo Z."/>
            <person name="Lei P."/>
        </authorList>
    </citation>
    <scope>NUCLEOTIDE SEQUENCE</scope>
    <source>
        <strain evidence="1">S6</strain>
    </source>
</reference>
<organism evidence="1 2">
    <name type="scientific">Phenylobacterium montanum</name>
    <dbReference type="NCBI Taxonomy" id="2823693"/>
    <lineage>
        <taxon>Bacteria</taxon>
        <taxon>Pseudomonadati</taxon>
        <taxon>Pseudomonadota</taxon>
        <taxon>Alphaproteobacteria</taxon>
        <taxon>Caulobacterales</taxon>
        <taxon>Caulobacteraceae</taxon>
        <taxon>Phenylobacterium</taxon>
    </lineage>
</organism>
<dbReference type="Pfam" id="PF06314">
    <property type="entry name" value="ADC"/>
    <property type="match status" value="1"/>
</dbReference>
<dbReference type="EMBL" id="CP073078">
    <property type="protein sequence ID" value="QUD90213.1"/>
    <property type="molecule type" value="Genomic_DNA"/>
</dbReference>
<dbReference type="AlphaFoldDB" id="A0A975IWT0"/>
<dbReference type="SUPFAM" id="SSF160104">
    <property type="entry name" value="Acetoacetate decarboxylase-like"/>
    <property type="match status" value="1"/>
</dbReference>